<evidence type="ECO:0000256" key="1">
    <source>
        <dbReference type="ARBA" id="ARBA00004651"/>
    </source>
</evidence>
<dbReference type="GO" id="GO:0007165">
    <property type="term" value="P:signal transduction"/>
    <property type="evidence" value="ECO:0007669"/>
    <property type="project" value="UniProtKB-KW"/>
</dbReference>
<sequence length="236" mass="27579">KWVKDSRLPFLAWYPYNSKVSPFYEITYVYQIVSISFIAIANSNIDTLIAALNMYIGAQFDILCDDLRNLQDLTQSASLSFNEKLTDCIQHHKKILSFAEDSNNCFNWIIFLQFFASSLSISLTLFQMTVVIPLTNEFNSLFSFVSAMLVEIFIYCWFGNEVEIKSSNVPYALFESDWINVDKETKRNMIIFMLRCQKPLKISALNLFYLSLETFMRILRTAWSYFALLHQLNSRN</sequence>
<evidence type="ECO:0000256" key="3">
    <source>
        <dbReference type="ARBA" id="ARBA00022606"/>
    </source>
</evidence>
<evidence type="ECO:0000256" key="2">
    <source>
        <dbReference type="ARBA" id="ARBA00022475"/>
    </source>
</evidence>
<keyword evidence="6 10" id="KW-1133">Transmembrane helix</keyword>
<reference evidence="11 12" key="1">
    <citation type="submission" date="2017-03" db="EMBL/GenBank/DDBJ databases">
        <title>Genome of the blue death feigning beetle - Asbolus verrucosus.</title>
        <authorList>
            <person name="Rider S.D."/>
        </authorList>
    </citation>
    <scope>NUCLEOTIDE SEQUENCE [LARGE SCALE GENOMIC DNA]</scope>
    <source>
        <strain evidence="11">Butters</strain>
        <tissue evidence="11">Head and leg muscle</tissue>
    </source>
</reference>
<gene>
    <name evidence="11" type="ORF">BDFB_013559</name>
</gene>
<evidence type="ECO:0000256" key="6">
    <source>
        <dbReference type="ARBA" id="ARBA00022989"/>
    </source>
</evidence>
<accession>A0A482WAQ5</accession>
<dbReference type="OrthoDB" id="8196465at2759"/>
<evidence type="ECO:0000313" key="11">
    <source>
        <dbReference type="EMBL" id="RZC41867.1"/>
    </source>
</evidence>
<evidence type="ECO:0000256" key="5">
    <source>
        <dbReference type="ARBA" id="ARBA00022725"/>
    </source>
</evidence>
<dbReference type="EMBL" id="QDEB01013399">
    <property type="protein sequence ID" value="RZC41867.1"/>
    <property type="molecule type" value="Genomic_DNA"/>
</dbReference>
<keyword evidence="5" id="KW-0552">Olfaction</keyword>
<keyword evidence="3" id="KW-0716">Sensory transduction</keyword>
<evidence type="ECO:0000256" key="8">
    <source>
        <dbReference type="ARBA" id="ARBA00023170"/>
    </source>
</evidence>
<dbReference type="Pfam" id="PF02949">
    <property type="entry name" value="7tm_6"/>
    <property type="match status" value="1"/>
</dbReference>
<dbReference type="PANTHER" id="PTHR21137:SF35">
    <property type="entry name" value="ODORANT RECEPTOR 19A-RELATED"/>
    <property type="match status" value="1"/>
</dbReference>
<dbReference type="InterPro" id="IPR004117">
    <property type="entry name" value="7tm6_olfct_rcpt"/>
</dbReference>
<feature type="transmembrane region" description="Helical" evidence="10">
    <location>
        <begin position="138"/>
        <end position="158"/>
    </location>
</feature>
<feature type="transmembrane region" description="Helical" evidence="10">
    <location>
        <begin position="105"/>
        <end position="126"/>
    </location>
</feature>
<keyword evidence="8" id="KW-0675">Receptor</keyword>
<dbReference type="Proteomes" id="UP000292052">
    <property type="component" value="Unassembled WGS sequence"/>
</dbReference>
<proteinExistence type="predicted"/>
<dbReference type="PANTHER" id="PTHR21137">
    <property type="entry name" value="ODORANT RECEPTOR"/>
    <property type="match status" value="1"/>
</dbReference>
<keyword evidence="4 10" id="KW-0812">Transmembrane</keyword>
<evidence type="ECO:0000256" key="7">
    <source>
        <dbReference type="ARBA" id="ARBA00023136"/>
    </source>
</evidence>
<evidence type="ECO:0000256" key="9">
    <source>
        <dbReference type="ARBA" id="ARBA00023224"/>
    </source>
</evidence>
<dbReference type="GO" id="GO:0004984">
    <property type="term" value="F:olfactory receptor activity"/>
    <property type="evidence" value="ECO:0007669"/>
    <property type="project" value="InterPro"/>
</dbReference>
<protein>
    <submittedName>
        <fullName evidence="11">7tm 6 domain containing protein</fullName>
    </submittedName>
</protein>
<evidence type="ECO:0000313" key="12">
    <source>
        <dbReference type="Proteomes" id="UP000292052"/>
    </source>
</evidence>
<dbReference type="AlphaFoldDB" id="A0A482WAQ5"/>
<keyword evidence="12" id="KW-1185">Reference proteome</keyword>
<comment type="subcellular location">
    <subcellularLocation>
        <location evidence="1">Cell membrane</location>
        <topology evidence="1">Multi-pass membrane protein</topology>
    </subcellularLocation>
</comment>
<evidence type="ECO:0000256" key="4">
    <source>
        <dbReference type="ARBA" id="ARBA00022692"/>
    </source>
</evidence>
<dbReference type="GO" id="GO:0005549">
    <property type="term" value="F:odorant binding"/>
    <property type="evidence" value="ECO:0007669"/>
    <property type="project" value="InterPro"/>
</dbReference>
<feature type="non-terminal residue" evidence="11">
    <location>
        <position position="1"/>
    </location>
</feature>
<evidence type="ECO:0000256" key="10">
    <source>
        <dbReference type="SAM" id="Phobius"/>
    </source>
</evidence>
<keyword evidence="9" id="KW-0807">Transducer</keyword>
<keyword evidence="2" id="KW-1003">Cell membrane</keyword>
<name>A0A482WAQ5_ASBVE</name>
<organism evidence="11 12">
    <name type="scientific">Asbolus verrucosus</name>
    <name type="common">Desert ironclad beetle</name>
    <dbReference type="NCBI Taxonomy" id="1661398"/>
    <lineage>
        <taxon>Eukaryota</taxon>
        <taxon>Metazoa</taxon>
        <taxon>Ecdysozoa</taxon>
        <taxon>Arthropoda</taxon>
        <taxon>Hexapoda</taxon>
        <taxon>Insecta</taxon>
        <taxon>Pterygota</taxon>
        <taxon>Neoptera</taxon>
        <taxon>Endopterygota</taxon>
        <taxon>Coleoptera</taxon>
        <taxon>Polyphaga</taxon>
        <taxon>Cucujiformia</taxon>
        <taxon>Tenebrionidae</taxon>
        <taxon>Pimeliinae</taxon>
        <taxon>Asbolus</taxon>
    </lineage>
</organism>
<dbReference type="GO" id="GO:0005886">
    <property type="term" value="C:plasma membrane"/>
    <property type="evidence" value="ECO:0007669"/>
    <property type="project" value="UniProtKB-SubCell"/>
</dbReference>
<keyword evidence="7 10" id="KW-0472">Membrane</keyword>
<comment type="caution">
    <text evidence="11">The sequence shown here is derived from an EMBL/GenBank/DDBJ whole genome shotgun (WGS) entry which is preliminary data.</text>
</comment>
<feature type="non-terminal residue" evidence="11">
    <location>
        <position position="236"/>
    </location>
</feature>